<evidence type="ECO:0008006" key="3">
    <source>
        <dbReference type="Google" id="ProtNLM"/>
    </source>
</evidence>
<dbReference type="RefSeq" id="WP_274408357.1">
    <property type="nucleotide sequence ID" value="NZ_JAQQPZ010000001.1"/>
</dbReference>
<evidence type="ECO:0000313" key="1">
    <source>
        <dbReference type="EMBL" id="MDD8057778.1"/>
    </source>
</evidence>
<dbReference type="EMBL" id="JAQQPZ010000001">
    <property type="protein sequence ID" value="MDD8057778.1"/>
    <property type="molecule type" value="Genomic_DNA"/>
</dbReference>
<reference evidence="1 2" key="1">
    <citation type="submission" date="2023-02" db="EMBL/GenBank/DDBJ databases">
        <title>Genome sequence of Shewanella metallivivens ER-Te-42B-Light, sp. nov., enriched from sulfide tube worms (Riftia pachyptila) isolated from Explorer Ridge in the Pacific Ocean.</title>
        <authorList>
            <person name="Maltman C."/>
            <person name="Kuzyk S.B."/>
            <person name="Kyndt J.A."/>
            <person name="Yurkov V."/>
        </authorList>
    </citation>
    <scope>NUCLEOTIDE SEQUENCE [LARGE SCALE GENOMIC DNA]</scope>
    <source>
        <strain evidence="1 2">ER-Te-42B-Light</strain>
    </source>
</reference>
<sequence>MKVKCASYALGFLDDIKLENKFQQCVNDYQAQGYVVLDAVPTDSDSDA</sequence>
<organism evidence="1 2">
    <name type="scientific">Shewanella metallivivens</name>
    <dbReference type="NCBI Taxonomy" id="2872342"/>
    <lineage>
        <taxon>Bacteria</taxon>
        <taxon>Pseudomonadati</taxon>
        <taxon>Pseudomonadota</taxon>
        <taxon>Gammaproteobacteria</taxon>
        <taxon>Alteromonadales</taxon>
        <taxon>Shewanellaceae</taxon>
        <taxon>Shewanella</taxon>
    </lineage>
</organism>
<evidence type="ECO:0000313" key="2">
    <source>
        <dbReference type="Proteomes" id="UP001213691"/>
    </source>
</evidence>
<gene>
    <name evidence="1" type="ORF">PQR79_01305</name>
</gene>
<name>A0ABT5TGP0_9GAMM</name>
<accession>A0ABT5TGP0</accession>
<dbReference type="Proteomes" id="UP001213691">
    <property type="component" value="Unassembled WGS sequence"/>
</dbReference>
<comment type="caution">
    <text evidence="1">The sequence shown here is derived from an EMBL/GenBank/DDBJ whole genome shotgun (WGS) entry which is preliminary data.</text>
</comment>
<keyword evidence="2" id="KW-1185">Reference proteome</keyword>
<proteinExistence type="predicted"/>
<protein>
    <recommendedName>
        <fullName evidence="3">DUF4177 domain-containing protein</fullName>
    </recommendedName>
</protein>